<organism evidence="3 4">
    <name type="scientific">Carpinus fangiana</name>
    <dbReference type="NCBI Taxonomy" id="176857"/>
    <lineage>
        <taxon>Eukaryota</taxon>
        <taxon>Viridiplantae</taxon>
        <taxon>Streptophyta</taxon>
        <taxon>Embryophyta</taxon>
        <taxon>Tracheophyta</taxon>
        <taxon>Spermatophyta</taxon>
        <taxon>Magnoliopsida</taxon>
        <taxon>eudicotyledons</taxon>
        <taxon>Gunneridae</taxon>
        <taxon>Pentapetalae</taxon>
        <taxon>rosids</taxon>
        <taxon>fabids</taxon>
        <taxon>Fagales</taxon>
        <taxon>Betulaceae</taxon>
        <taxon>Carpinus</taxon>
    </lineage>
</organism>
<evidence type="ECO:0000313" key="4">
    <source>
        <dbReference type="Proteomes" id="UP000327013"/>
    </source>
</evidence>
<keyword evidence="4" id="KW-1185">Reference proteome</keyword>
<feature type="domain" description="MHD" evidence="2">
    <location>
        <begin position="405"/>
        <end position="643"/>
    </location>
</feature>
<reference evidence="3 4" key="1">
    <citation type="submission" date="2019-06" db="EMBL/GenBank/DDBJ databases">
        <title>A chromosomal-level reference genome of Carpinus fangiana (Coryloideae, Betulaceae).</title>
        <authorList>
            <person name="Yang X."/>
            <person name="Wang Z."/>
            <person name="Zhang L."/>
            <person name="Hao G."/>
            <person name="Liu J."/>
            <person name="Yang Y."/>
        </authorList>
    </citation>
    <scope>NUCLEOTIDE SEQUENCE [LARGE SCALE GENOMIC DNA]</scope>
    <source>
        <strain evidence="3">Cfa_2016G</strain>
        <tissue evidence="3">Leaf</tissue>
    </source>
</reference>
<protein>
    <recommendedName>
        <fullName evidence="2">MHD domain-containing protein</fullName>
    </recommendedName>
</protein>
<dbReference type="OrthoDB" id="20621at2759"/>
<dbReference type="Pfam" id="PF10291">
    <property type="entry name" value="muHD"/>
    <property type="match status" value="1"/>
</dbReference>
<dbReference type="EMBL" id="CM017325">
    <property type="protein sequence ID" value="KAE8056764.1"/>
    <property type="molecule type" value="Genomic_DNA"/>
</dbReference>
<feature type="region of interest" description="Disordered" evidence="1">
    <location>
        <begin position="238"/>
        <end position="282"/>
    </location>
</feature>
<gene>
    <name evidence="3" type="ORF">FH972_013507</name>
</gene>
<evidence type="ECO:0000256" key="1">
    <source>
        <dbReference type="SAM" id="MobiDB-lite"/>
    </source>
</evidence>
<dbReference type="AlphaFoldDB" id="A0A5N6RA55"/>
<dbReference type="PANTHER" id="PTHR37769:SF1">
    <property type="entry name" value="OS08G0243900 PROTEIN"/>
    <property type="match status" value="1"/>
</dbReference>
<dbReference type="InterPro" id="IPR036168">
    <property type="entry name" value="AP2_Mu_C_sf"/>
</dbReference>
<dbReference type="SUPFAM" id="SSF49447">
    <property type="entry name" value="Second domain of Mu2 adaptin subunit (ap50) of ap2 adaptor"/>
    <property type="match status" value="1"/>
</dbReference>
<accession>A0A5N6RA55</accession>
<evidence type="ECO:0000313" key="3">
    <source>
        <dbReference type="EMBL" id="KAE8056764.1"/>
    </source>
</evidence>
<proteinExistence type="predicted"/>
<dbReference type="Proteomes" id="UP000327013">
    <property type="component" value="Chromosome 5"/>
</dbReference>
<evidence type="ECO:0000259" key="2">
    <source>
        <dbReference type="PROSITE" id="PS51072"/>
    </source>
</evidence>
<dbReference type="InterPro" id="IPR018808">
    <property type="entry name" value="Muniscin_C"/>
</dbReference>
<dbReference type="PROSITE" id="PS51072">
    <property type="entry name" value="MHD"/>
    <property type="match status" value="1"/>
</dbReference>
<dbReference type="PANTHER" id="PTHR37769">
    <property type="entry name" value="OS08G0243900 PROTEIN"/>
    <property type="match status" value="1"/>
</dbReference>
<dbReference type="InterPro" id="IPR028565">
    <property type="entry name" value="MHD"/>
</dbReference>
<name>A0A5N6RA55_9ROSI</name>
<sequence>MSCLALALQPANGSDVLLQTREWFPPARALVALSGFRQTRHAFAASKHNSNHPSDADADSFAASIGDDPLAASSGQVVVGVESRYRVVYRLVNAIYVLGITTADDTSVINVFECINMVNQAVSVVVTACRGVDVTPEKLGRKYAEIYMALDIVLRGVSSIRLAAMLGAMHGDGIAKMVHSALDSESKIRGADNWTNLEAHSVEHEAGVEAFSNARFEIPPETLAAGDEVAASLAPVAQSVGEQQPQEQQQQEEEETQAEKDPFAASDAINKPPELVGGFKKSKETSSADLTLALAGIEVTTLPPAEATQSTYIGVEGFEGDYGGVAYGSEKVASLDDSFQGFNAPFGGGLDASEFLGPTKIAKPQGLGGLELLQTGPDGAAPAAPAASAPGAANPLEDLVKRTEQKGPEMCIVEEINLEFRESLLARVGLLGVVYLKTLPTKVSGDKETEFSFQVEGTSAVKRFVMQSSRVSSLGNSMFHVRTASSDEPIPILKYSLLPRLAPVPLRVRLVKRHTGTLLSVMIQYASNPDLPVPLNDVTFVLKLPVDPTLLKVSPKAILNRAERELKWHVPEIPVKGSPGRLKAKMPVDSSEEDEELEVVAYVKFSAQGARSLSGLCLRPTSEGKIDFYEVSHRFESGVYMCN</sequence>